<proteinExistence type="predicted"/>
<keyword evidence="1" id="KW-0472">Membrane</keyword>
<protein>
    <recommendedName>
        <fullName evidence="4">ATP synthase protein I</fullName>
    </recommendedName>
</protein>
<dbReference type="Proteomes" id="UP001580928">
    <property type="component" value="Unassembled WGS sequence"/>
</dbReference>
<evidence type="ECO:0000313" key="2">
    <source>
        <dbReference type="EMBL" id="MFB5945128.1"/>
    </source>
</evidence>
<keyword evidence="3" id="KW-1185">Reference proteome</keyword>
<evidence type="ECO:0000313" key="3">
    <source>
        <dbReference type="Proteomes" id="UP001580928"/>
    </source>
</evidence>
<gene>
    <name evidence="2" type="ORF">WKR92_04710</name>
</gene>
<evidence type="ECO:0008006" key="4">
    <source>
        <dbReference type="Google" id="ProtNLM"/>
    </source>
</evidence>
<sequence length="128" mass="14584">MSIVKFILYFSLFAIFVFGLPYGLSNVIGRDLVSEYYIPLFVFLFVLTTIVYVLSFFGIKKGGQTSVLALLGGLTLKMIFSLAMVLMLLLKGADNQKVLAGNFFYIYFLFTLFEVICLLRNLRDQNKM</sequence>
<name>A0ABV5CCN9_9SPHI</name>
<feature type="transmembrane region" description="Helical" evidence="1">
    <location>
        <begin position="36"/>
        <end position="55"/>
    </location>
</feature>
<comment type="caution">
    <text evidence="2">The sequence shown here is derived from an EMBL/GenBank/DDBJ whole genome shotgun (WGS) entry which is preliminary data.</text>
</comment>
<dbReference type="RefSeq" id="WP_375556675.1">
    <property type="nucleotide sequence ID" value="NZ_JBBVGT010000002.1"/>
</dbReference>
<dbReference type="EMBL" id="JBBVGT010000002">
    <property type="protein sequence ID" value="MFB5945128.1"/>
    <property type="molecule type" value="Genomic_DNA"/>
</dbReference>
<keyword evidence="1" id="KW-0812">Transmembrane</keyword>
<keyword evidence="1" id="KW-1133">Transmembrane helix</keyword>
<feature type="transmembrane region" description="Helical" evidence="1">
    <location>
        <begin position="7"/>
        <end position="24"/>
    </location>
</feature>
<accession>A0ABV5CCN9</accession>
<organism evidence="2 3">
    <name type="scientific">Albibacterium profundi</name>
    <dbReference type="NCBI Taxonomy" id="3134906"/>
    <lineage>
        <taxon>Bacteria</taxon>
        <taxon>Pseudomonadati</taxon>
        <taxon>Bacteroidota</taxon>
        <taxon>Sphingobacteriia</taxon>
        <taxon>Sphingobacteriales</taxon>
        <taxon>Sphingobacteriaceae</taxon>
        <taxon>Albibacterium</taxon>
    </lineage>
</organism>
<feature type="transmembrane region" description="Helical" evidence="1">
    <location>
        <begin position="102"/>
        <end position="122"/>
    </location>
</feature>
<feature type="transmembrane region" description="Helical" evidence="1">
    <location>
        <begin position="67"/>
        <end position="90"/>
    </location>
</feature>
<reference evidence="2 3" key="1">
    <citation type="submission" date="2024-04" db="EMBL/GenBank/DDBJ databases">
        <title>Albibacterium profundi sp. nov., isolated from sediment of the Challenger Deep of Mariana Trench.</title>
        <authorList>
            <person name="Wang Y."/>
        </authorList>
    </citation>
    <scope>NUCLEOTIDE SEQUENCE [LARGE SCALE GENOMIC DNA]</scope>
    <source>
        <strain evidence="2 3">RHL897</strain>
    </source>
</reference>
<evidence type="ECO:0000256" key="1">
    <source>
        <dbReference type="SAM" id="Phobius"/>
    </source>
</evidence>